<name>A0A542E6R4_9MICO</name>
<accession>A0A542E6R4</accession>
<feature type="compositionally biased region" description="Basic and acidic residues" evidence="1">
    <location>
        <begin position="75"/>
        <end position="86"/>
    </location>
</feature>
<dbReference type="RefSeq" id="WP_141850097.1">
    <property type="nucleotide sequence ID" value="NZ_BAAAPR010000019.1"/>
</dbReference>
<evidence type="ECO:0008006" key="4">
    <source>
        <dbReference type="Google" id="ProtNLM"/>
    </source>
</evidence>
<evidence type="ECO:0000313" key="3">
    <source>
        <dbReference type="Proteomes" id="UP000317893"/>
    </source>
</evidence>
<feature type="region of interest" description="Disordered" evidence="1">
    <location>
        <begin position="75"/>
        <end position="100"/>
    </location>
</feature>
<dbReference type="OrthoDB" id="4952314at2"/>
<keyword evidence="3" id="KW-1185">Reference proteome</keyword>
<dbReference type="Proteomes" id="UP000317893">
    <property type="component" value="Unassembled WGS sequence"/>
</dbReference>
<dbReference type="Pfam" id="PF19664">
    <property type="entry name" value="DUF6167"/>
    <property type="match status" value="1"/>
</dbReference>
<dbReference type="InterPro" id="IPR046165">
    <property type="entry name" value="DUF6167"/>
</dbReference>
<dbReference type="EMBL" id="VFMN01000001">
    <property type="protein sequence ID" value="TQJ10946.1"/>
    <property type="molecule type" value="Genomic_DNA"/>
</dbReference>
<sequence>MRRVFWVGVGAAIGVLVVRRAGRVARAYTPQGVADGLASLGDGLRELADAVRDGMAEREEELRYALGLDTQPGDRDGAAARLDGEGIRTLLDDPTGPRAR</sequence>
<comment type="caution">
    <text evidence="2">The sequence shown here is derived from an EMBL/GenBank/DDBJ whole genome shotgun (WGS) entry which is preliminary data.</text>
</comment>
<gene>
    <name evidence="2" type="ORF">FB458_4090</name>
</gene>
<evidence type="ECO:0000313" key="2">
    <source>
        <dbReference type="EMBL" id="TQJ10946.1"/>
    </source>
</evidence>
<reference evidence="2 3" key="1">
    <citation type="submission" date="2019-06" db="EMBL/GenBank/DDBJ databases">
        <title>Sequencing the genomes of 1000 actinobacteria strains.</title>
        <authorList>
            <person name="Klenk H.-P."/>
        </authorList>
    </citation>
    <scope>NUCLEOTIDE SEQUENCE [LARGE SCALE GENOMIC DNA]</scope>
    <source>
        <strain evidence="2 3">DSM 18607</strain>
    </source>
</reference>
<dbReference type="AlphaFoldDB" id="A0A542E6R4"/>
<proteinExistence type="predicted"/>
<organism evidence="2 3">
    <name type="scientific">Lapillicoccus jejuensis</name>
    <dbReference type="NCBI Taxonomy" id="402171"/>
    <lineage>
        <taxon>Bacteria</taxon>
        <taxon>Bacillati</taxon>
        <taxon>Actinomycetota</taxon>
        <taxon>Actinomycetes</taxon>
        <taxon>Micrococcales</taxon>
        <taxon>Intrasporangiaceae</taxon>
        <taxon>Lapillicoccus</taxon>
    </lineage>
</organism>
<evidence type="ECO:0000256" key="1">
    <source>
        <dbReference type="SAM" id="MobiDB-lite"/>
    </source>
</evidence>
<protein>
    <recommendedName>
        <fullName evidence="4">Secreted protein</fullName>
    </recommendedName>
</protein>